<reference evidence="2 3" key="1">
    <citation type="journal article" date="2022" name="bioRxiv">
        <title>Genomics of Preaxostyla Flagellates Illuminates Evolutionary Transitions and the Path Towards Mitochondrial Loss.</title>
        <authorList>
            <person name="Novak L.V.F."/>
            <person name="Treitli S.C."/>
            <person name="Pyrih J."/>
            <person name="Halakuc P."/>
            <person name="Pipaliya S.V."/>
            <person name="Vacek V."/>
            <person name="Brzon O."/>
            <person name="Soukal P."/>
            <person name="Eme L."/>
            <person name="Dacks J.B."/>
            <person name="Karnkowska A."/>
            <person name="Elias M."/>
            <person name="Hampl V."/>
        </authorList>
    </citation>
    <scope>NUCLEOTIDE SEQUENCE [LARGE SCALE GENOMIC DNA]</scope>
    <source>
        <strain evidence="2">NAU3</strain>
        <tissue evidence="2">Gut</tissue>
    </source>
</reference>
<dbReference type="EMBL" id="JARBJD010000080">
    <property type="protein sequence ID" value="KAK2954276.1"/>
    <property type="molecule type" value="Genomic_DNA"/>
</dbReference>
<dbReference type="Proteomes" id="UP001281761">
    <property type="component" value="Unassembled WGS sequence"/>
</dbReference>
<gene>
    <name evidence="2" type="ORF">BLNAU_10775</name>
</gene>
<organism evidence="2 3">
    <name type="scientific">Blattamonas nauphoetae</name>
    <dbReference type="NCBI Taxonomy" id="2049346"/>
    <lineage>
        <taxon>Eukaryota</taxon>
        <taxon>Metamonada</taxon>
        <taxon>Preaxostyla</taxon>
        <taxon>Oxymonadida</taxon>
        <taxon>Blattamonas</taxon>
    </lineage>
</organism>
<proteinExistence type="predicted"/>
<keyword evidence="3" id="KW-1185">Reference proteome</keyword>
<feature type="region of interest" description="Disordered" evidence="1">
    <location>
        <begin position="79"/>
        <end position="99"/>
    </location>
</feature>
<comment type="caution">
    <text evidence="2">The sequence shown here is derived from an EMBL/GenBank/DDBJ whole genome shotgun (WGS) entry which is preliminary data.</text>
</comment>
<name>A0ABQ9XPC1_9EUKA</name>
<evidence type="ECO:0000313" key="2">
    <source>
        <dbReference type="EMBL" id="KAK2954276.1"/>
    </source>
</evidence>
<sequence>MSALEARKKEDVVVEDVSVRLLLSTQLHPDLEADELSPILDSASSFLASRPSLSTTETADLLIFFTILKALFFQSAPFNDSDDQPDTPPPNQRAREMSMSDGFRNSLTRLLVLSILSASPSIAMEDQVLLRAWTEVRDQKSLSSLLESGAVKTLTRISSELCPSHSKYEAEMDDVITQVFLQSLEVFGDQSEMDETNEKKTKLEQLVVTEILTSTRTSLVASARKESHESMKEVWEEVRLEAVGIVENELSSTVPSFLTLDLFSELSFESIVSALSSLSSFITANPSPADPIASCAVLFLYKLKIDLGTYITVSSFPATFARTLPPILATENEQLFDSAVALLNQAIDHFGRDHPERMPEDGLFVNLMDVFRMKNVTESHPQEEGCSKIETVNDINTLLTHVVMNFVATSLSLFTSSSRSNPFDPNDADTDSIARIVLEKILEPCEGFIASSLRVCLNSSRPLNEFDIMIHLVQTACRVESQYSLLSEFVERNGFHLVPMKVFDSTESKYMKISSLCDIEWDLFTSTQFEDGQETQPDVERITEVQGRGDERKKRFSLREMMRGRNEEGFEDCADLIVTDVAEIDIFSKRLLTIMMILGTNAASDDSKRRF</sequence>
<evidence type="ECO:0000313" key="3">
    <source>
        <dbReference type="Proteomes" id="UP001281761"/>
    </source>
</evidence>
<evidence type="ECO:0000256" key="1">
    <source>
        <dbReference type="SAM" id="MobiDB-lite"/>
    </source>
</evidence>
<protein>
    <submittedName>
        <fullName evidence="2">Uncharacterized protein</fullName>
    </submittedName>
</protein>
<accession>A0ABQ9XPC1</accession>